<evidence type="ECO:0000256" key="1">
    <source>
        <dbReference type="SAM" id="MobiDB-lite"/>
    </source>
</evidence>
<keyword evidence="3" id="KW-1185">Reference proteome</keyword>
<evidence type="ECO:0000313" key="3">
    <source>
        <dbReference type="Proteomes" id="UP000799778"/>
    </source>
</evidence>
<feature type="compositionally biased region" description="Polar residues" evidence="1">
    <location>
        <begin position="212"/>
        <end position="221"/>
    </location>
</feature>
<dbReference type="GeneID" id="54282968"/>
<dbReference type="Proteomes" id="UP000799778">
    <property type="component" value="Unassembled WGS sequence"/>
</dbReference>
<name>A0A6A5Y5B2_9PLEO</name>
<feature type="compositionally biased region" description="Low complexity" evidence="1">
    <location>
        <begin position="183"/>
        <end position="198"/>
    </location>
</feature>
<evidence type="ECO:0000313" key="2">
    <source>
        <dbReference type="EMBL" id="KAF2020403.1"/>
    </source>
</evidence>
<accession>A0A6A5Y5B2</accession>
<reference evidence="2" key="1">
    <citation type="journal article" date="2020" name="Stud. Mycol.">
        <title>101 Dothideomycetes genomes: a test case for predicting lifestyles and emergence of pathogens.</title>
        <authorList>
            <person name="Haridas S."/>
            <person name="Albert R."/>
            <person name="Binder M."/>
            <person name="Bloem J."/>
            <person name="Labutti K."/>
            <person name="Salamov A."/>
            <person name="Andreopoulos B."/>
            <person name="Baker S."/>
            <person name="Barry K."/>
            <person name="Bills G."/>
            <person name="Bluhm B."/>
            <person name="Cannon C."/>
            <person name="Castanera R."/>
            <person name="Culley D."/>
            <person name="Daum C."/>
            <person name="Ezra D."/>
            <person name="Gonzalez J."/>
            <person name="Henrissat B."/>
            <person name="Kuo A."/>
            <person name="Liang C."/>
            <person name="Lipzen A."/>
            <person name="Lutzoni F."/>
            <person name="Magnuson J."/>
            <person name="Mondo S."/>
            <person name="Nolan M."/>
            <person name="Ohm R."/>
            <person name="Pangilinan J."/>
            <person name="Park H.-J."/>
            <person name="Ramirez L."/>
            <person name="Alfaro M."/>
            <person name="Sun H."/>
            <person name="Tritt A."/>
            <person name="Yoshinaga Y."/>
            <person name="Zwiers L.-H."/>
            <person name="Turgeon B."/>
            <person name="Goodwin S."/>
            <person name="Spatafora J."/>
            <person name="Crous P."/>
            <person name="Grigoriev I."/>
        </authorList>
    </citation>
    <scope>NUCLEOTIDE SEQUENCE</scope>
    <source>
        <strain evidence="2">CBS 175.79</strain>
    </source>
</reference>
<feature type="region of interest" description="Disordered" evidence="1">
    <location>
        <begin position="55"/>
        <end position="162"/>
    </location>
</feature>
<dbReference type="EMBL" id="ML978066">
    <property type="protein sequence ID" value="KAF2020403.1"/>
    <property type="molecule type" value="Genomic_DNA"/>
</dbReference>
<feature type="compositionally biased region" description="Basic residues" evidence="1">
    <location>
        <begin position="125"/>
        <end position="145"/>
    </location>
</feature>
<feature type="region of interest" description="Disordered" evidence="1">
    <location>
        <begin position="183"/>
        <end position="231"/>
    </location>
</feature>
<dbReference type="RefSeq" id="XP_033388742.1">
    <property type="nucleotide sequence ID" value="XM_033525571.1"/>
</dbReference>
<gene>
    <name evidence="2" type="ORF">BU24DRAFT_403518</name>
</gene>
<dbReference type="AlphaFoldDB" id="A0A6A5Y5B2"/>
<proteinExistence type="predicted"/>
<sequence>MANSSFPGAAFMFAGMQVARIELVNPNIVERDSEGIPQISRIEFVNPNLVSSLGSERAQSGRTEPVNPGFVSHSSERAQHVGGNGSVNSSLASHNSERESKGVHINDNRAPVNTNTGAKAALPERKKKWTKRGKRGKRPNRQRQRKIPEQEADAASVGTRNETAARMDNGVPAYQFALDAMQSGATSSLSTSARSSASPDETSKTAVLNAAENWQVNNSTPFPGYYLRKHA</sequence>
<protein>
    <submittedName>
        <fullName evidence="2">Uncharacterized protein</fullName>
    </submittedName>
</protein>
<feature type="compositionally biased region" description="Basic and acidic residues" evidence="1">
    <location>
        <begin position="95"/>
        <end position="107"/>
    </location>
</feature>
<organism evidence="2 3">
    <name type="scientific">Aaosphaeria arxii CBS 175.79</name>
    <dbReference type="NCBI Taxonomy" id="1450172"/>
    <lineage>
        <taxon>Eukaryota</taxon>
        <taxon>Fungi</taxon>
        <taxon>Dikarya</taxon>
        <taxon>Ascomycota</taxon>
        <taxon>Pezizomycotina</taxon>
        <taxon>Dothideomycetes</taxon>
        <taxon>Pleosporomycetidae</taxon>
        <taxon>Pleosporales</taxon>
        <taxon>Pleosporales incertae sedis</taxon>
        <taxon>Aaosphaeria</taxon>
    </lineage>
</organism>